<dbReference type="InterPro" id="IPR046342">
    <property type="entry name" value="CBS_dom_sf"/>
</dbReference>
<protein>
    <submittedName>
        <fullName evidence="4">CBS domain-containing protein</fullName>
    </submittedName>
</protein>
<keyword evidence="1 2" id="KW-0129">CBS domain</keyword>
<keyword evidence="5" id="KW-1185">Reference proteome</keyword>
<dbReference type="EMBL" id="FMZK01000004">
    <property type="protein sequence ID" value="SDC96041.1"/>
    <property type="molecule type" value="Genomic_DNA"/>
</dbReference>
<dbReference type="STRING" id="67344.SAMN05216505_104266"/>
<gene>
    <name evidence="4" type="ORF">SAMN05216505_104266</name>
</gene>
<evidence type="ECO:0000256" key="1">
    <source>
        <dbReference type="ARBA" id="ARBA00023122"/>
    </source>
</evidence>
<dbReference type="PANTHER" id="PTHR43080:SF26">
    <property type="entry name" value="REGULATORY PROTEIN"/>
    <property type="match status" value="1"/>
</dbReference>
<dbReference type="RefSeq" id="WP_055571239.1">
    <property type="nucleotide sequence ID" value="NZ_FMZK01000004.1"/>
</dbReference>
<dbReference type="InterPro" id="IPR000644">
    <property type="entry name" value="CBS_dom"/>
</dbReference>
<evidence type="ECO:0000259" key="3">
    <source>
        <dbReference type="PROSITE" id="PS51371"/>
    </source>
</evidence>
<dbReference type="SUPFAM" id="SSF54631">
    <property type="entry name" value="CBS-domain pair"/>
    <property type="match status" value="1"/>
</dbReference>
<dbReference type="AlphaFoldDB" id="A0A1G6QUQ9"/>
<evidence type="ECO:0000313" key="4">
    <source>
        <dbReference type="EMBL" id="SDC96041.1"/>
    </source>
</evidence>
<sequence>MTLIQTHSRPTGTDAVSRTATEAMDAAGPQVWDDMTVEVALSVMAAARTGHLVVCDEDGRCSGLVTRERLTAVREGGGYTDRVRLRDISDGSALFASPLTPVAEAEQVMRHRRLGVLPVVDDRGNALGVLTLSR</sequence>
<organism evidence="4 5">
    <name type="scientific">Streptomyces prasinopilosus</name>
    <dbReference type="NCBI Taxonomy" id="67344"/>
    <lineage>
        <taxon>Bacteria</taxon>
        <taxon>Bacillati</taxon>
        <taxon>Actinomycetota</taxon>
        <taxon>Actinomycetes</taxon>
        <taxon>Kitasatosporales</taxon>
        <taxon>Streptomycetaceae</taxon>
        <taxon>Streptomyces</taxon>
    </lineage>
</organism>
<dbReference type="CDD" id="cd02205">
    <property type="entry name" value="CBS_pair_SF"/>
    <property type="match status" value="1"/>
</dbReference>
<feature type="domain" description="CBS" evidence="3">
    <location>
        <begin position="88"/>
        <end position="134"/>
    </location>
</feature>
<feature type="domain" description="CBS" evidence="3">
    <location>
        <begin position="24"/>
        <end position="82"/>
    </location>
</feature>
<dbReference type="PANTHER" id="PTHR43080">
    <property type="entry name" value="CBS DOMAIN-CONTAINING PROTEIN CBSX3, MITOCHONDRIAL"/>
    <property type="match status" value="1"/>
</dbReference>
<accession>A0A1G6QUQ9</accession>
<dbReference type="Gene3D" id="3.10.580.10">
    <property type="entry name" value="CBS-domain"/>
    <property type="match status" value="1"/>
</dbReference>
<proteinExistence type="predicted"/>
<reference evidence="5" key="1">
    <citation type="submission" date="2016-10" db="EMBL/GenBank/DDBJ databases">
        <authorList>
            <person name="Varghese N."/>
            <person name="Submissions S."/>
        </authorList>
    </citation>
    <scope>NUCLEOTIDE SEQUENCE [LARGE SCALE GENOMIC DNA]</scope>
    <source>
        <strain evidence="5">CGMCC 4.3504</strain>
    </source>
</reference>
<dbReference type="Proteomes" id="UP000182100">
    <property type="component" value="Unassembled WGS sequence"/>
</dbReference>
<evidence type="ECO:0000256" key="2">
    <source>
        <dbReference type="PROSITE-ProRule" id="PRU00703"/>
    </source>
</evidence>
<dbReference type="InterPro" id="IPR051257">
    <property type="entry name" value="Diverse_CBS-Domain"/>
</dbReference>
<dbReference type="PROSITE" id="PS51371">
    <property type="entry name" value="CBS"/>
    <property type="match status" value="2"/>
</dbReference>
<name>A0A1G6QUQ9_9ACTN</name>
<evidence type="ECO:0000313" key="5">
    <source>
        <dbReference type="Proteomes" id="UP000182100"/>
    </source>
</evidence>
<dbReference type="Pfam" id="PF00571">
    <property type="entry name" value="CBS"/>
    <property type="match status" value="2"/>
</dbReference>